<sequence length="425" mass="44358">MDGLWLIIAVFMIVAILRLPIFLSIILSTVSYALVYPDMPDIALVQTMLSGLDRSAFAAIPYYFLLGSVMSAGGMATRLLRLARALFSWIKGGLAHVNIGTSMLFGGISGSATADASAIGALMIPAMKKDGFTPAYASAVTASSAAIGLLIPPSIPMVLFGLFNNVSVGDLFLAGIVPGVLMAVYLSTAAWWVARKGQHPQAKWSGWREVWQALKSCILVLVLPVLITFSLSTGVATPTEVGAIAVAYAVVISVFVYQDISLGTLMKTICASAAESAQILSIIAVSGGVLWIFANMGAADALINQVAGLQLSPTQLLLVISMMLILAGTVVGPGLLLILVIPPFTALAVSNGIDVLHFGVVAVFSSAVSLVTPPVGILLFLTASQSGASVMAILKEMVPFYIALLLLLMSLIYFPVLSLGIGQLL</sequence>
<evidence type="ECO:0000313" key="9">
    <source>
        <dbReference type="EMBL" id="PWQ95127.1"/>
    </source>
</evidence>
<comment type="similarity">
    <text evidence="7">Belongs to the TRAP transporter large permease family.</text>
</comment>
<dbReference type="PANTHER" id="PTHR33362">
    <property type="entry name" value="SIALIC ACID TRAP TRANSPORTER PERMEASE PROTEIN SIAT-RELATED"/>
    <property type="match status" value="1"/>
</dbReference>
<feature type="transmembrane region" description="Helical" evidence="7">
    <location>
        <begin position="316"/>
        <end position="341"/>
    </location>
</feature>
<dbReference type="NCBIfam" id="TIGR00786">
    <property type="entry name" value="dctM"/>
    <property type="match status" value="1"/>
</dbReference>
<dbReference type="InterPro" id="IPR010656">
    <property type="entry name" value="DctM"/>
</dbReference>
<reference evidence="9 10" key="1">
    <citation type="submission" date="2018-05" db="EMBL/GenBank/DDBJ databases">
        <title>Leucothrix arctica sp. nov., isolated from Arctic seawater.</title>
        <authorList>
            <person name="Choi A."/>
            <person name="Baek K."/>
        </authorList>
    </citation>
    <scope>NUCLEOTIDE SEQUENCE [LARGE SCALE GENOMIC DNA]</scope>
    <source>
        <strain evidence="9 10">JCM 18388</strain>
    </source>
</reference>
<organism evidence="9 10">
    <name type="scientific">Leucothrix pacifica</name>
    <dbReference type="NCBI Taxonomy" id="1247513"/>
    <lineage>
        <taxon>Bacteria</taxon>
        <taxon>Pseudomonadati</taxon>
        <taxon>Pseudomonadota</taxon>
        <taxon>Gammaproteobacteria</taxon>
        <taxon>Thiotrichales</taxon>
        <taxon>Thiotrichaceae</taxon>
        <taxon>Leucothrix</taxon>
    </lineage>
</organism>
<feature type="domain" description="TRAP C4-dicarboxylate transport system permease DctM subunit" evidence="8">
    <location>
        <begin position="9"/>
        <end position="416"/>
    </location>
</feature>
<keyword evidence="3 7" id="KW-0997">Cell inner membrane</keyword>
<dbReference type="Proteomes" id="UP000245539">
    <property type="component" value="Unassembled WGS sequence"/>
</dbReference>
<dbReference type="OrthoDB" id="9796052at2"/>
<keyword evidence="5 7" id="KW-1133">Transmembrane helix</keyword>
<evidence type="ECO:0000256" key="7">
    <source>
        <dbReference type="RuleBase" id="RU369079"/>
    </source>
</evidence>
<feature type="transmembrane region" description="Helical" evidence="7">
    <location>
        <begin position="279"/>
        <end position="296"/>
    </location>
</feature>
<dbReference type="GO" id="GO:0022857">
    <property type="term" value="F:transmembrane transporter activity"/>
    <property type="evidence" value="ECO:0007669"/>
    <property type="project" value="UniProtKB-UniRule"/>
</dbReference>
<dbReference type="Pfam" id="PF06808">
    <property type="entry name" value="DctM"/>
    <property type="match status" value="1"/>
</dbReference>
<evidence type="ECO:0000256" key="2">
    <source>
        <dbReference type="ARBA" id="ARBA00022475"/>
    </source>
</evidence>
<evidence type="ECO:0000256" key="6">
    <source>
        <dbReference type="ARBA" id="ARBA00023136"/>
    </source>
</evidence>
<evidence type="ECO:0000313" key="10">
    <source>
        <dbReference type="Proteomes" id="UP000245539"/>
    </source>
</evidence>
<feature type="transmembrane region" description="Helical" evidence="7">
    <location>
        <begin position="241"/>
        <end position="258"/>
    </location>
</feature>
<keyword evidence="7" id="KW-0813">Transport</keyword>
<feature type="transmembrane region" description="Helical" evidence="7">
    <location>
        <begin position="171"/>
        <end position="193"/>
    </location>
</feature>
<comment type="subunit">
    <text evidence="7">The complex comprises the extracytoplasmic solute receptor protein and the two transmembrane proteins.</text>
</comment>
<name>A0A317C9T5_9GAMM</name>
<feature type="transmembrane region" description="Helical" evidence="7">
    <location>
        <begin position="6"/>
        <end position="35"/>
    </location>
</feature>
<dbReference type="GO" id="GO:0005886">
    <property type="term" value="C:plasma membrane"/>
    <property type="evidence" value="ECO:0007669"/>
    <property type="project" value="UniProtKB-SubCell"/>
</dbReference>
<feature type="transmembrane region" description="Helical" evidence="7">
    <location>
        <begin position="136"/>
        <end position="159"/>
    </location>
</feature>
<evidence type="ECO:0000256" key="4">
    <source>
        <dbReference type="ARBA" id="ARBA00022692"/>
    </source>
</evidence>
<dbReference type="AlphaFoldDB" id="A0A317C9T5"/>
<proteinExistence type="inferred from homology"/>
<evidence type="ECO:0000259" key="8">
    <source>
        <dbReference type="Pfam" id="PF06808"/>
    </source>
</evidence>
<keyword evidence="2" id="KW-1003">Cell membrane</keyword>
<keyword evidence="6 7" id="KW-0472">Membrane</keyword>
<keyword evidence="4 7" id="KW-0812">Transmembrane</keyword>
<dbReference type="RefSeq" id="WP_109838573.1">
    <property type="nucleotide sequence ID" value="NZ_QGKM01000047.1"/>
</dbReference>
<evidence type="ECO:0000256" key="3">
    <source>
        <dbReference type="ARBA" id="ARBA00022519"/>
    </source>
</evidence>
<dbReference type="PANTHER" id="PTHR33362:SF2">
    <property type="entry name" value="TRAP TRANSPORTER LARGE PERMEASE PROTEIN"/>
    <property type="match status" value="1"/>
</dbReference>
<feature type="transmembrane region" description="Helical" evidence="7">
    <location>
        <begin position="213"/>
        <end position="235"/>
    </location>
</feature>
<feature type="transmembrane region" description="Helical" evidence="7">
    <location>
        <begin position="99"/>
        <end position="124"/>
    </location>
</feature>
<comment type="caution">
    <text evidence="7">Lacks conserved residue(s) required for the propagation of feature annotation.</text>
</comment>
<dbReference type="InterPro" id="IPR004681">
    <property type="entry name" value="TRAP_DctM"/>
</dbReference>
<accession>A0A317C9T5</accession>
<feature type="transmembrane region" description="Helical" evidence="7">
    <location>
        <begin position="56"/>
        <end position="79"/>
    </location>
</feature>
<gene>
    <name evidence="9" type="ORF">DKW60_15505</name>
</gene>
<evidence type="ECO:0000256" key="1">
    <source>
        <dbReference type="ARBA" id="ARBA00004429"/>
    </source>
</evidence>
<comment type="function">
    <text evidence="7">Part of the tripartite ATP-independent periplasmic (TRAP) transport system.</text>
</comment>
<keyword evidence="10" id="KW-1185">Reference proteome</keyword>
<dbReference type="EMBL" id="QGKM01000047">
    <property type="protein sequence ID" value="PWQ95127.1"/>
    <property type="molecule type" value="Genomic_DNA"/>
</dbReference>
<comment type="caution">
    <text evidence="9">The sequence shown here is derived from an EMBL/GenBank/DDBJ whole genome shotgun (WGS) entry which is preliminary data.</text>
</comment>
<protein>
    <recommendedName>
        <fullName evidence="7">TRAP transporter large permease protein</fullName>
    </recommendedName>
</protein>
<dbReference type="PIRSF" id="PIRSF006066">
    <property type="entry name" value="HI0050"/>
    <property type="match status" value="1"/>
</dbReference>
<comment type="subcellular location">
    <subcellularLocation>
        <location evidence="1 7">Cell inner membrane</location>
        <topology evidence="1 7">Multi-pass membrane protein</topology>
    </subcellularLocation>
</comment>
<feature type="transmembrane region" description="Helical" evidence="7">
    <location>
        <begin position="401"/>
        <end position="421"/>
    </location>
</feature>
<evidence type="ECO:0000256" key="5">
    <source>
        <dbReference type="ARBA" id="ARBA00022989"/>
    </source>
</evidence>